<reference evidence="1" key="1">
    <citation type="submission" date="2020-06" db="EMBL/GenBank/DDBJ databases">
        <title>Novel chitinolytic bacterium.</title>
        <authorList>
            <person name="Ungkulpasvich U."/>
            <person name="Kosugi A."/>
            <person name="Uke A."/>
        </authorList>
    </citation>
    <scope>NUCLEOTIDE SEQUENCE</scope>
    <source>
        <strain evidence="1">UUS1-1</strain>
    </source>
</reference>
<evidence type="ECO:0000313" key="2">
    <source>
        <dbReference type="Proteomes" id="UP000657177"/>
    </source>
</evidence>
<dbReference type="AlphaFoldDB" id="A0A8J6LLL5"/>
<keyword evidence="2" id="KW-1185">Reference proteome</keyword>
<dbReference type="Gene3D" id="1.10.1220.10">
    <property type="entry name" value="Met repressor-like"/>
    <property type="match status" value="1"/>
</dbReference>
<organism evidence="1 2">
    <name type="scientific">Capillibacterium thermochitinicola</name>
    <dbReference type="NCBI Taxonomy" id="2699427"/>
    <lineage>
        <taxon>Bacteria</taxon>
        <taxon>Bacillati</taxon>
        <taxon>Bacillota</taxon>
        <taxon>Capillibacterium</taxon>
    </lineage>
</organism>
<sequence length="92" mass="10685">MVNRRVVVLLPESLLREVDRVAHREYGSRSAFIRDAMRHLLAEKLRTEKREKMAVGYQKMGPLNLELAEEGIGQDLVEFDHYLDRLAAGEDY</sequence>
<dbReference type="SUPFAM" id="SSF47598">
    <property type="entry name" value="Ribbon-helix-helix"/>
    <property type="match status" value="1"/>
</dbReference>
<dbReference type="InterPro" id="IPR010985">
    <property type="entry name" value="Ribbon_hlx_hlx"/>
</dbReference>
<protein>
    <submittedName>
        <fullName evidence="1">Ribbon-helix-helix protein, CopG family</fullName>
    </submittedName>
</protein>
<comment type="caution">
    <text evidence="1">The sequence shown here is derived from an EMBL/GenBank/DDBJ whole genome shotgun (WGS) entry which is preliminary data.</text>
</comment>
<dbReference type="EMBL" id="JAAKDE010000004">
    <property type="protein sequence ID" value="MBA2132529.1"/>
    <property type="molecule type" value="Genomic_DNA"/>
</dbReference>
<dbReference type="GO" id="GO:0006355">
    <property type="term" value="P:regulation of DNA-templated transcription"/>
    <property type="evidence" value="ECO:0007669"/>
    <property type="project" value="InterPro"/>
</dbReference>
<dbReference type="RefSeq" id="WP_181338971.1">
    <property type="nucleotide sequence ID" value="NZ_JAAKDE010000004.1"/>
</dbReference>
<accession>A0A8J6LLL5</accession>
<evidence type="ECO:0000313" key="1">
    <source>
        <dbReference type="EMBL" id="MBA2132529.1"/>
    </source>
</evidence>
<proteinExistence type="predicted"/>
<dbReference type="InterPro" id="IPR013321">
    <property type="entry name" value="Arc_rbn_hlx_hlx"/>
</dbReference>
<dbReference type="CDD" id="cd22231">
    <property type="entry name" value="RHH_NikR_HicB-like"/>
    <property type="match status" value="1"/>
</dbReference>
<gene>
    <name evidence="1" type="ORF">G5B42_03090</name>
</gene>
<name>A0A8J6LLL5_9FIRM</name>
<dbReference type="Proteomes" id="UP000657177">
    <property type="component" value="Unassembled WGS sequence"/>
</dbReference>